<name>A0A6I4M117_9ACTN</name>
<organism evidence="6 7">
    <name type="scientific">Actinomadura physcomitrii</name>
    <dbReference type="NCBI Taxonomy" id="2650748"/>
    <lineage>
        <taxon>Bacteria</taxon>
        <taxon>Bacillati</taxon>
        <taxon>Actinomycetota</taxon>
        <taxon>Actinomycetes</taxon>
        <taxon>Streptosporangiales</taxon>
        <taxon>Thermomonosporaceae</taxon>
        <taxon>Actinomadura</taxon>
    </lineage>
</organism>
<dbReference type="Gene3D" id="3.40.605.10">
    <property type="entry name" value="Aldehyde Dehydrogenase, Chain A, domain 1"/>
    <property type="match status" value="1"/>
</dbReference>
<evidence type="ECO:0000313" key="6">
    <source>
        <dbReference type="EMBL" id="MVZ99607.1"/>
    </source>
</evidence>
<evidence type="ECO:0000256" key="3">
    <source>
        <dbReference type="PROSITE-ProRule" id="PRU10007"/>
    </source>
</evidence>
<feature type="domain" description="Aldehyde dehydrogenase" evidence="5">
    <location>
        <begin position="26"/>
        <end position="489"/>
    </location>
</feature>
<dbReference type="PROSITE" id="PS00687">
    <property type="entry name" value="ALDEHYDE_DEHYDR_GLU"/>
    <property type="match status" value="1"/>
</dbReference>
<dbReference type="EMBL" id="WBMS02000003">
    <property type="protein sequence ID" value="MVZ99607.1"/>
    <property type="molecule type" value="Genomic_DNA"/>
</dbReference>
<protein>
    <submittedName>
        <fullName evidence="6">Aldehyde dehydrogenase</fullName>
        <ecNumber evidence="6">1.2.1.-</ecNumber>
    </submittedName>
</protein>
<evidence type="ECO:0000256" key="4">
    <source>
        <dbReference type="RuleBase" id="RU003345"/>
    </source>
</evidence>
<dbReference type="InterPro" id="IPR016162">
    <property type="entry name" value="Ald_DH_N"/>
</dbReference>
<dbReference type="NCBIfam" id="TIGR04284">
    <property type="entry name" value="aldehy_Rv0768"/>
    <property type="match status" value="1"/>
</dbReference>
<accession>A0A6I4M117</accession>
<dbReference type="FunFam" id="3.40.605.10:FF:000026">
    <property type="entry name" value="Aldehyde dehydrogenase, putative"/>
    <property type="match status" value="1"/>
</dbReference>
<dbReference type="PANTHER" id="PTHR42804:SF1">
    <property type="entry name" value="ALDEHYDE DEHYDROGENASE-RELATED"/>
    <property type="match status" value="1"/>
</dbReference>
<dbReference type="EC" id="1.2.1.-" evidence="6"/>
<comment type="similarity">
    <text evidence="1 4">Belongs to the aldehyde dehydrogenase family.</text>
</comment>
<dbReference type="Gene3D" id="3.40.309.10">
    <property type="entry name" value="Aldehyde Dehydrogenase, Chain A, domain 2"/>
    <property type="match status" value="1"/>
</dbReference>
<evidence type="ECO:0000256" key="1">
    <source>
        <dbReference type="ARBA" id="ARBA00009986"/>
    </source>
</evidence>
<feature type="active site" evidence="3">
    <location>
        <position position="262"/>
    </location>
</feature>
<keyword evidence="2 4" id="KW-0560">Oxidoreductase</keyword>
<keyword evidence="7" id="KW-1185">Reference proteome</keyword>
<dbReference type="InterPro" id="IPR015590">
    <property type="entry name" value="Aldehyde_DH_dom"/>
</dbReference>
<evidence type="ECO:0000259" key="5">
    <source>
        <dbReference type="Pfam" id="PF00171"/>
    </source>
</evidence>
<dbReference type="FunFam" id="3.40.605.10:FF:000007">
    <property type="entry name" value="NAD/NADP-dependent betaine aldehyde dehydrogenase"/>
    <property type="match status" value="1"/>
</dbReference>
<dbReference type="SUPFAM" id="SSF53720">
    <property type="entry name" value="ALDH-like"/>
    <property type="match status" value="1"/>
</dbReference>
<dbReference type="PANTHER" id="PTHR42804">
    <property type="entry name" value="ALDEHYDE DEHYDROGENASE"/>
    <property type="match status" value="1"/>
</dbReference>
<proteinExistence type="inferred from homology"/>
<dbReference type="InterPro" id="IPR029510">
    <property type="entry name" value="Ald_DH_CS_GLU"/>
</dbReference>
<sequence length="494" mass="51065">MTERVPTSPPARQYVDGELGAASGGASYPILNPATGQEIGRAPGSTAADVDAAIGAARRAFDESAWATDRALRIRVLRQFHQALLDNADALRALTTAEAGAPAFFVSGPQFDTPVESLKWTIDLAEGYAWETDLGVGTTMGIRSRRTVHREPAGVVAAITPWNFPNQINLAKIGPALAAGNTVVLKPAPDTPWLAAELGRLFAECTDVPAGVFNVVTPRDNGAAALLTTDPRVDLVSFTGSTATGRAIAAAAAPTLKRLFLELGGKSAAIVLDDADLKAVVGTTAFAACVHAGQGCAITTRLVVPRERYDEAVEIAAATMGSLGAKDPADPGTICGPVISAVQRDRVKSYLDLAAEEGGRFATGGGVAEQDGDLAGGFWIQPTVIAGLDNTARVAQEEIFGPVLTVIAHDGDDDAVRIANESPYGLSGSVDSGDLDRAKAVAARIRTGTIGVNGGLWFGADAPFGGYKQSGIGREMGVAGFEEYLETKTTAEPA</sequence>
<gene>
    <name evidence="6" type="ORF">F8568_004305</name>
</gene>
<dbReference type="InterPro" id="IPR016161">
    <property type="entry name" value="Ald_DH/histidinol_DH"/>
</dbReference>
<dbReference type="Proteomes" id="UP000462055">
    <property type="component" value="Unassembled WGS sequence"/>
</dbReference>
<dbReference type="InterPro" id="IPR016163">
    <property type="entry name" value="Ald_DH_C"/>
</dbReference>
<dbReference type="RefSeq" id="WP_151591592.1">
    <property type="nucleotide sequence ID" value="NZ_WBMS02000003.1"/>
</dbReference>
<reference evidence="6" key="1">
    <citation type="submission" date="2019-12" db="EMBL/GenBank/DDBJ databases">
        <title>Actinomadura physcomitrii sp. nov., a novel actinomycete isolated from moss [Physcomitrium sphaericum (Ludw) Fuernr].</title>
        <authorList>
            <person name="Zhuang X."/>
        </authorList>
    </citation>
    <scope>NUCLEOTIDE SEQUENCE [LARGE SCALE GENOMIC DNA]</scope>
    <source>
        <strain evidence="6">LD22</strain>
    </source>
</reference>
<evidence type="ECO:0000256" key="2">
    <source>
        <dbReference type="ARBA" id="ARBA00023002"/>
    </source>
</evidence>
<comment type="caution">
    <text evidence="6">The sequence shown here is derived from an EMBL/GenBank/DDBJ whole genome shotgun (WGS) entry which is preliminary data.</text>
</comment>
<dbReference type="InterPro" id="IPR026460">
    <property type="entry name" value="Aldehyde_dehydrogenase_Rv0768"/>
</dbReference>
<dbReference type="Pfam" id="PF00171">
    <property type="entry name" value="Aldedh"/>
    <property type="match status" value="1"/>
</dbReference>
<dbReference type="CDD" id="cd07089">
    <property type="entry name" value="ALDH_CddD-AldA-like"/>
    <property type="match status" value="1"/>
</dbReference>
<dbReference type="AlphaFoldDB" id="A0A6I4M117"/>
<evidence type="ECO:0000313" key="7">
    <source>
        <dbReference type="Proteomes" id="UP000462055"/>
    </source>
</evidence>
<dbReference type="GO" id="GO:0016620">
    <property type="term" value="F:oxidoreductase activity, acting on the aldehyde or oxo group of donors, NAD or NADP as acceptor"/>
    <property type="evidence" value="ECO:0007669"/>
    <property type="project" value="InterPro"/>
</dbReference>